<accession>A0A7C3MBY2</accession>
<feature type="domain" description="Thiolase N-terminal" evidence="2">
    <location>
        <begin position="4"/>
        <end position="224"/>
    </location>
</feature>
<dbReference type="PIRSF" id="PIRSF000429">
    <property type="entry name" value="Ac-CoA_Ac_transf"/>
    <property type="match status" value="1"/>
</dbReference>
<dbReference type="PANTHER" id="PTHR42870">
    <property type="entry name" value="ACETYL-COA C-ACETYLTRANSFERASE"/>
    <property type="match status" value="1"/>
</dbReference>
<dbReference type="InterPro" id="IPR055140">
    <property type="entry name" value="Thiolase_C_2"/>
</dbReference>
<dbReference type="InterPro" id="IPR002155">
    <property type="entry name" value="Thiolase"/>
</dbReference>
<dbReference type="Pfam" id="PF22691">
    <property type="entry name" value="Thiolase_C_1"/>
    <property type="match status" value="1"/>
</dbReference>
<dbReference type="EMBL" id="DTLB01000010">
    <property type="protein sequence ID" value="HFW31775.1"/>
    <property type="molecule type" value="Genomic_DNA"/>
</dbReference>
<evidence type="ECO:0000313" key="4">
    <source>
        <dbReference type="EMBL" id="HFW31775.1"/>
    </source>
</evidence>
<dbReference type="NCBIfam" id="NF004720">
    <property type="entry name" value="PRK06064.1"/>
    <property type="match status" value="1"/>
</dbReference>
<dbReference type="Gene3D" id="3.40.47.10">
    <property type="match status" value="1"/>
</dbReference>
<sequence length="384" mass="40941">MRRVAVVGVGQSRFGELWDKGFRDIVLEAGKEALEDADLEGKEIEAIFVGNMSGGRYLGQEHIAALIADYAGLAEFGIPATRVEGADASGGLAVRQAYMAVASGMHDIVIAAGAEKVTDVGDPMEILSASVDIEWENFFGGNLPALYAIIARLHMETFRTTEEDLALVSVKNHRNGALNPKAQFRREIRVEDVLNSPYVAEPLKLLDCSSVSDGAAAVILASEDVARKITDTPVYIEACTQASDYLALHSRKDILSMRSVVKAGREAYRIAGVEPEDIQVAEVHDSFTIAEILAYEDLGFAEKGKGAELIREGVTEIGGRIPVNPSGGLKACGHAVGATGVRQIVELTLQLRGEAGKRQVDAERGLALNIGGTGATAVVSILRR</sequence>
<keyword evidence="1" id="KW-0414">Isoprene biosynthesis</keyword>
<proteinExistence type="predicted"/>
<dbReference type="SUPFAM" id="SSF53901">
    <property type="entry name" value="Thiolase-like"/>
    <property type="match status" value="2"/>
</dbReference>
<evidence type="ECO:0000259" key="2">
    <source>
        <dbReference type="Pfam" id="PF00108"/>
    </source>
</evidence>
<evidence type="ECO:0000259" key="3">
    <source>
        <dbReference type="Pfam" id="PF22691"/>
    </source>
</evidence>
<comment type="caution">
    <text evidence="4">The sequence shown here is derived from an EMBL/GenBank/DDBJ whole genome shotgun (WGS) entry which is preliminary data.</text>
</comment>
<protein>
    <submittedName>
        <fullName evidence="4">Thiolase domain-containing protein</fullName>
    </submittedName>
</protein>
<dbReference type="GO" id="GO:0008299">
    <property type="term" value="P:isoprenoid biosynthetic process"/>
    <property type="evidence" value="ECO:0007669"/>
    <property type="project" value="UniProtKB-KW"/>
</dbReference>
<dbReference type="CDD" id="cd00829">
    <property type="entry name" value="SCP-x_thiolase"/>
    <property type="match status" value="1"/>
</dbReference>
<dbReference type="InterPro" id="IPR020616">
    <property type="entry name" value="Thiolase_N"/>
</dbReference>
<reference evidence="4" key="1">
    <citation type="journal article" date="2020" name="mSystems">
        <title>Genome- and Community-Level Interaction Insights into Carbon Utilization and Element Cycling Functions of Hydrothermarchaeota in Hydrothermal Sediment.</title>
        <authorList>
            <person name="Zhou Z."/>
            <person name="Liu Y."/>
            <person name="Xu W."/>
            <person name="Pan J."/>
            <person name="Luo Z.H."/>
            <person name="Li M."/>
        </authorList>
    </citation>
    <scope>NUCLEOTIDE SEQUENCE [LARGE SCALE GENOMIC DNA]</scope>
    <source>
        <strain evidence="4">SpSt-87</strain>
    </source>
</reference>
<evidence type="ECO:0000256" key="1">
    <source>
        <dbReference type="ARBA" id="ARBA00023229"/>
    </source>
</evidence>
<dbReference type="PANTHER" id="PTHR42870:SF6">
    <property type="entry name" value="ACETYL-COA C-ACYLTRANSFERASE"/>
    <property type="match status" value="1"/>
</dbReference>
<dbReference type="AlphaFoldDB" id="A0A7C3MBY2"/>
<name>A0A7C3MBY2_ARCFL</name>
<dbReference type="GO" id="GO:0016747">
    <property type="term" value="F:acyltransferase activity, transferring groups other than amino-acyl groups"/>
    <property type="evidence" value="ECO:0007669"/>
    <property type="project" value="InterPro"/>
</dbReference>
<gene>
    <name evidence="4" type="ORF">ENW66_02305</name>
</gene>
<organism evidence="4">
    <name type="scientific">Archaeoglobus fulgidus</name>
    <dbReference type="NCBI Taxonomy" id="2234"/>
    <lineage>
        <taxon>Archaea</taxon>
        <taxon>Methanobacteriati</taxon>
        <taxon>Methanobacteriota</taxon>
        <taxon>Archaeoglobi</taxon>
        <taxon>Archaeoglobales</taxon>
        <taxon>Archaeoglobaceae</taxon>
        <taxon>Archaeoglobus</taxon>
    </lineage>
</organism>
<dbReference type="Pfam" id="PF00108">
    <property type="entry name" value="Thiolase_N"/>
    <property type="match status" value="1"/>
</dbReference>
<dbReference type="InterPro" id="IPR016039">
    <property type="entry name" value="Thiolase-like"/>
</dbReference>
<feature type="domain" description="Thiolase C-terminal" evidence="3">
    <location>
        <begin position="241"/>
        <end position="384"/>
    </location>
</feature>